<dbReference type="EMBL" id="GBXM01044919">
    <property type="protein sequence ID" value="JAH63658.1"/>
    <property type="molecule type" value="Transcribed_RNA"/>
</dbReference>
<organism evidence="2">
    <name type="scientific">Anguilla anguilla</name>
    <name type="common">European freshwater eel</name>
    <name type="synonym">Muraena anguilla</name>
    <dbReference type="NCBI Taxonomy" id="7936"/>
    <lineage>
        <taxon>Eukaryota</taxon>
        <taxon>Metazoa</taxon>
        <taxon>Chordata</taxon>
        <taxon>Craniata</taxon>
        <taxon>Vertebrata</taxon>
        <taxon>Euteleostomi</taxon>
        <taxon>Actinopterygii</taxon>
        <taxon>Neopterygii</taxon>
        <taxon>Teleostei</taxon>
        <taxon>Anguilliformes</taxon>
        <taxon>Anguillidae</taxon>
        <taxon>Anguilla</taxon>
    </lineage>
</organism>
<protein>
    <submittedName>
        <fullName evidence="2">Uncharacterized protein</fullName>
    </submittedName>
</protein>
<evidence type="ECO:0000313" key="2">
    <source>
        <dbReference type="EMBL" id="JAH63658.1"/>
    </source>
</evidence>
<feature type="region of interest" description="Disordered" evidence="1">
    <location>
        <begin position="31"/>
        <end position="50"/>
    </location>
</feature>
<proteinExistence type="predicted"/>
<evidence type="ECO:0000256" key="1">
    <source>
        <dbReference type="SAM" id="MobiDB-lite"/>
    </source>
</evidence>
<dbReference type="AlphaFoldDB" id="A0A0E9UFB7"/>
<accession>A0A0E9UFB7</accession>
<sequence length="50" mass="5815">MNLMSEENCQGMLYSIAEKEQKEGLNPKIASKVKKKSQWGEKMARKNRWG</sequence>
<reference evidence="2" key="2">
    <citation type="journal article" date="2015" name="Fish Shellfish Immunol.">
        <title>Early steps in the European eel (Anguilla anguilla)-Vibrio vulnificus interaction in the gills: Role of the RtxA13 toxin.</title>
        <authorList>
            <person name="Callol A."/>
            <person name="Pajuelo D."/>
            <person name="Ebbesson L."/>
            <person name="Teles M."/>
            <person name="MacKenzie S."/>
            <person name="Amaro C."/>
        </authorList>
    </citation>
    <scope>NUCLEOTIDE SEQUENCE</scope>
</reference>
<name>A0A0E9UFB7_ANGAN</name>
<reference evidence="2" key="1">
    <citation type="submission" date="2014-11" db="EMBL/GenBank/DDBJ databases">
        <authorList>
            <person name="Amaro Gonzalez C."/>
        </authorList>
    </citation>
    <scope>NUCLEOTIDE SEQUENCE</scope>
</reference>